<feature type="compositionally biased region" description="Basic and acidic residues" evidence="1">
    <location>
        <begin position="271"/>
        <end position="299"/>
    </location>
</feature>
<name>A0A0C3CF42_HEBCY</name>
<feature type="compositionally biased region" description="Polar residues" evidence="1">
    <location>
        <begin position="109"/>
        <end position="118"/>
    </location>
</feature>
<feature type="region of interest" description="Disordered" evidence="1">
    <location>
        <begin position="1"/>
        <end position="146"/>
    </location>
</feature>
<feature type="compositionally biased region" description="Polar residues" evidence="1">
    <location>
        <begin position="476"/>
        <end position="485"/>
    </location>
</feature>
<feature type="compositionally biased region" description="Polar residues" evidence="1">
    <location>
        <begin position="216"/>
        <end position="237"/>
    </location>
</feature>
<dbReference type="Gene3D" id="2.20.70.10">
    <property type="match status" value="1"/>
</dbReference>
<feature type="region of interest" description="Disordered" evidence="1">
    <location>
        <begin position="160"/>
        <end position="485"/>
    </location>
</feature>
<dbReference type="PROSITE" id="PS50020">
    <property type="entry name" value="WW_DOMAIN_2"/>
    <property type="match status" value="1"/>
</dbReference>
<protein>
    <recommendedName>
        <fullName evidence="3">WW domain-containing protein</fullName>
    </recommendedName>
</protein>
<feature type="compositionally biased region" description="Polar residues" evidence="1">
    <location>
        <begin position="60"/>
        <end position="73"/>
    </location>
</feature>
<proteinExistence type="predicted"/>
<dbReference type="HOGENOM" id="CLU_454957_0_0_1"/>
<evidence type="ECO:0000256" key="1">
    <source>
        <dbReference type="SAM" id="MobiDB-lite"/>
    </source>
</evidence>
<keyword evidence="5" id="KW-1185">Reference proteome</keyword>
<dbReference type="CDD" id="cd00201">
    <property type="entry name" value="WW"/>
    <property type="match status" value="1"/>
</dbReference>
<dbReference type="InterPro" id="IPR036020">
    <property type="entry name" value="WW_dom_sf"/>
</dbReference>
<feature type="compositionally biased region" description="Basic and acidic residues" evidence="1">
    <location>
        <begin position="412"/>
        <end position="447"/>
    </location>
</feature>
<feature type="domain" description="WW" evidence="3">
    <location>
        <begin position="194"/>
        <end position="228"/>
    </location>
</feature>
<feature type="compositionally biased region" description="Basic and acidic residues" evidence="1">
    <location>
        <begin position="201"/>
        <end position="210"/>
    </location>
</feature>
<reference evidence="5" key="2">
    <citation type="submission" date="2015-01" db="EMBL/GenBank/DDBJ databases">
        <title>Evolutionary Origins and Diversification of the Mycorrhizal Mutualists.</title>
        <authorList>
            <consortium name="DOE Joint Genome Institute"/>
            <consortium name="Mycorrhizal Genomics Consortium"/>
            <person name="Kohler A."/>
            <person name="Kuo A."/>
            <person name="Nagy L.G."/>
            <person name="Floudas D."/>
            <person name="Copeland A."/>
            <person name="Barry K.W."/>
            <person name="Cichocki N."/>
            <person name="Veneault-Fourrey C."/>
            <person name="LaButti K."/>
            <person name="Lindquist E.A."/>
            <person name="Lipzen A."/>
            <person name="Lundell T."/>
            <person name="Morin E."/>
            <person name="Murat C."/>
            <person name="Riley R."/>
            <person name="Ohm R."/>
            <person name="Sun H."/>
            <person name="Tunlid A."/>
            <person name="Henrissat B."/>
            <person name="Grigoriev I.V."/>
            <person name="Hibbett D.S."/>
            <person name="Martin F."/>
        </authorList>
    </citation>
    <scope>NUCLEOTIDE SEQUENCE [LARGE SCALE GENOMIC DNA]</scope>
    <source>
        <strain evidence="5">h7</strain>
    </source>
</reference>
<feature type="compositionally biased region" description="Polar residues" evidence="1">
    <location>
        <begin position="160"/>
        <end position="173"/>
    </location>
</feature>
<evidence type="ECO:0000313" key="4">
    <source>
        <dbReference type="EMBL" id="KIM42216.1"/>
    </source>
</evidence>
<evidence type="ECO:0000256" key="2">
    <source>
        <dbReference type="SAM" id="Phobius"/>
    </source>
</evidence>
<evidence type="ECO:0000313" key="5">
    <source>
        <dbReference type="Proteomes" id="UP000053424"/>
    </source>
</evidence>
<dbReference type="SMART" id="SM00456">
    <property type="entry name" value="WW"/>
    <property type="match status" value="1"/>
</dbReference>
<accession>A0A0C3CF42</accession>
<feature type="compositionally biased region" description="Basic and acidic residues" evidence="1">
    <location>
        <begin position="15"/>
        <end position="33"/>
    </location>
</feature>
<dbReference type="Pfam" id="PF00397">
    <property type="entry name" value="WW"/>
    <property type="match status" value="1"/>
</dbReference>
<keyword evidence="2" id="KW-1133">Transmembrane helix</keyword>
<feature type="compositionally biased region" description="Pro residues" evidence="1">
    <location>
        <begin position="187"/>
        <end position="197"/>
    </location>
</feature>
<dbReference type="OrthoDB" id="548295at2759"/>
<dbReference type="SUPFAM" id="SSF51045">
    <property type="entry name" value="WW domain"/>
    <property type="match status" value="1"/>
</dbReference>
<dbReference type="EMBL" id="KN831778">
    <property type="protein sequence ID" value="KIM42216.1"/>
    <property type="molecule type" value="Genomic_DNA"/>
</dbReference>
<dbReference type="STRING" id="686832.A0A0C3CF42"/>
<feature type="compositionally biased region" description="Polar residues" evidence="1">
    <location>
        <begin position="129"/>
        <end position="139"/>
    </location>
</feature>
<feature type="compositionally biased region" description="Polar residues" evidence="1">
    <location>
        <begin position="345"/>
        <end position="355"/>
    </location>
</feature>
<feature type="transmembrane region" description="Helical" evidence="2">
    <location>
        <begin position="547"/>
        <end position="580"/>
    </location>
</feature>
<reference evidence="4 5" key="1">
    <citation type="submission" date="2014-04" db="EMBL/GenBank/DDBJ databases">
        <authorList>
            <consortium name="DOE Joint Genome Institute"/>
            <person name="Kuo A."/>
            <person name="Gay G."/>
            <person name="Dore J."/>
            <person name="Kohler A."/>
            <person name="Nagy L.G."/>
            <person name="Floudas D."/>
            <person name="Copeland A."/>
            <person name="Barry K.W."/>
            <person name="Cichocki N."/>
            <person name="Veneault-Fourrey C."/>
            <person name="LaButti K."/>
            <person name="Lindquist E.A."/>
            <person name="Lipzen A."/>
            <person name="Lundell T."/>
            <person name="Morin E."/>
            <person name="Murat C."/>
            <person name="Sun H."/>
            <person name="Tunlid A."/>
            <person name="Henrissat B."/>
            <person name="Grigoriev I.V."/>
            <person name="Hibbett D.S."/>
            <person name="Martin F."/>
            <person name="Nordberg H.P."/>
            <person name="Cantor M.N."/>
            <person name="Hua S.X."/>
        </authorList>
    </citation>
    <scope>NUCLEOTIDE SEQUENCE [LARGE SCALE GENOMIC DNA]</scope>
    <source>
        <strain evidence="5">h7</strain>
    </source>
</reference>
<organism evidence="4 5">
    <name type="scientific">Hebeloma cylindrosporum</name>
    <dbReference type="NCBI Taxonomy" id="76867"/>
    <lineage>
        <taxon>Eukaryota</taxon>
        <taxon>Fungi</taxon>
        <taxon>Dikarya</taxon>
        <taxon>Basidiomycota</taxon>
        <taxon>Agaricomycotina</taxon>
        <taxon>Agaricomycetes</taxon>
        <taxon>Agaricomycetidae</taxon>
        <taxon>Agaricales</taxon>
        <taxon>Agaricineae</taxon>
        <taxon>Hymenogastraceae</taxon>
        <taxon>Hebeloma</taxon>
    </lineage>
</organism>
<keyword evidence="2" id="KW-0472">Membrane</keyword>
<feature type="compositionally biased region" description="Basic and acidic residues" evidence="1">
    <location>
        <begin position="456"/>
        <end position="474"/>
    </location>
</feature>
<dbReference type="Proteomes" id="UP000053424">
    <property type="component" value="Unassembled WGS sequence"/>
</dbReference>
<dbReference type="PROSITE" id="PS01159">
    <property type="entry name" value="WW_DOMAIN_1"/>
    <property type="match status" value="1"/>
</dbReference>
<sequence>MQEDSEILDWDAEDESRGASRRASHDQVGPREDSGDEDDIEDAVSLGDEEDQPFYYHSGDANTNNHSQYTTNESPERPPSTQPRVDSLGANDQGRSQDALHNGEYGAGFTNQSSHTSPDSPPGRRSSKNQRSPANTTRLTHALPPKPVMVNAALLTPSQSSIAQATRMTSMSPRTAAREAKKLSPAPGKPAPDPELPPGWEVRRSRENDQRYYYNKDTNNSQWHLPVSNLSSHGASQSRRRQTGGRCVSPSDSDPHHPQTSHPTRHSSRAQPEKEPRETTRSRTPDQDNLSYDDRHYRPGEATAVTVEVRTVERSEVVSGRFPSKSRYDRSSSKSPTRQRRRARSNSPSATTRLPPQQHPRDKDFPVSRSNPVLTDRERNSYTNADPTFQRDREIPQPGHTGRNWVASPRIPHADQSRSDLEARRPPYRTPDEDVRMLDEPPADNRNRPTPRRRANSREREPRRDREPRHDMREQLNGQSFASAPSTLSAYPPIPHVSTPSMCTPLSSRDMDPAIHFSVLHIPPLFRPCSLNLSSLLHSLVKLRELALVLASFLVCFLFFALSSAILRILFSYIAFYSLFLFRKQEIGLRHANAIKGAIM</sequence>
<gene>
    <name evidence="4" type="ORF">M413DRAFT_129439</name>
</gene>
<feature type="compositionally biased region" description="Acidic residues" evidence="1">
    <location>
        <begin position="34"/>
        <end position="52"/>
    </location>
</feature>
<dbReference type="InterPro" id="IPR001202">
    <property type="entry name" value="WW_dom"/>
</dbReference>
<keyword evidence="2" id="KW-0812">Transmembrane</keyword>
<evidence type="ECO:0000259" key="3">
    <source>
        <dbReference type="PROSITE" id="PS50020"/>
    </source>
</evidence>
<feature type="compositionally biased region" description="Acidic residues" evidence="1">
    <location>
        <begin position="1"/>
        <end position="14"/>
    </location>
</feature>
<dbReference type="AlphaFoldDB" id="A0A0C3CF42"/>